<keyword evidence="3 14" id="KW-0813">Transport</keyword>
<dbReference type="Pfam" id="PF00593">
    <property type="entry name" value="TonB_dep_Rec_b-barrel"/>
    <property type="match status" value="1"/>
</dbReference>
<dbReference type="Proteomes" id="UP000254958">
    <property type="component" value="Unassembled WGS sequence"/>
</dbReference>
<keyword evidence="12 18" id="KW-0675">Receptor</keyword>
<dbReference type="Gene3D" id="3.55.50.30">
    <property type="match status" value="1"/>
</dbReference>
<keyword evidence="4 14" id="KW-1134">Transmembrane beta strand</keyword>
<keyword evidence="9" id="KW-0406">Ion transport</keyword>
<dbReference type="InterPro" id="IPR012910">
    <property type="entry name" value="Plug_dom"/>
</dbReference>
<keyword evidence="11 14" id="KW-0472">Membrane</keyword>
<comment type="caution">
    <text evidence="18">The sequence shown here is derived from an EMBL/GenBank/DDBJ whole genome shotgun (WGS) entry which is preliminary data.</text>
</comment>
<dbReference type="InterPro" id="IPR010105">
    <property type="entry name" value="TonB_sidphr_rcpt"/>
</dbReference>
<evidence type="ECO:0000259" key="16">
    <source>
        <dbReference type="SMART" id="SM00965"/>
    </source>
</evidence>
<comment type="subcellular location">
    <subcellularLocation>
        <location evidence="1 14">Cell outer membrane</location>
        <topology evidence="1 14">Multi-pass membrane protein</topology>
    </subcellularLocation>
</comment>
<keyword evidence="5" id="KW-0410">Iron transport</keyword>
<evidence type="ECO:0000256" key="5">
    <source>
        <dbReference type="ARBA" id="ARBA00022496"/>
    </source>
</evidence>
<reference evidence="17 20" key="2">
    <citation type="submission" date="2020-04" db="EMBL/GenBank/DDBJ databases">
        <title>Description of novel Gluconacetobacter.</title>
        <authorList>
            <person name="Sombolestani A."/>
        </authorList>
    </citation>
    <scope>NUCLEOTIDE SEQUENCE [LARGE SCALE GENOMIC DNA]</scope>
    <source>
        <strain evidence="17 20">LMG 1382</strain>
    </source>
</reference>
<evidence type="ECO:0000256" key="3">
    <source>
        <dbReference type="ARBA" id="ARBA00022448"/>
    </source>
</evidence>
<dbReference type="AlphaFoldDB" id="A0A370FYS8"/>
<proteinExistence type="inferred from homology"/>
<evidence type="ECO:0000256" key="11">
    <source>
        <dbReference type="ARBA" id="ARBA00023136"/>
    </source>
</evidence>
<dbReference type="Pfam" id="PF07715">
    <property type="entry name" value="Plug"/>
    <property type="match status" value="1"/>
</dbReference>
<evidence type="ECO:0000313" key="20">
    <source>
        <dbReference type="Proteomes" id="UP000562982"/>
    </source>
</evidence>
<evidence type="ECO:0000256" key="10">
    <source>
        <dbReference type="ARBA" id="ARBA00023077"/>
    </source>
</evidence>
<dbReference type="CDD" id="cd01347">
    <property type="entry name" value="ligand_gated_channel"/>
    <property type="match status" value="1"/>
</dbReference>
<dbReference type="EMBL" id="JABEQI010000007">
    <property type="protein sequence ID" value="MBB2187238.1"/>
    <property type="molecule type" value="Genomic_DNA"/>
</dbReference>
<accession>A0A370FYS8</accession>
<dbReference type="Pfam" id="PF07660">
    <property type="entry name" value="STN"/>
    <property type="match status" value="1"/>
</dbReference>
<gene>
    <name evidence="18" type="ORF">C7453_10872</name>
    <name evidence="17" type="ORF">HLH32_12755</name>
</gene>
<dbReference type="Gene3D" id="2.40.170.20">
    <property type="entry name" value="TonB-dependent receptor, beta-barrel domain"/>
    <property type="match status" value="1"/>
</dbReference>
<keyword evidence="13 14" id="KW-0998">Cell outer membrane</keyword>
<dbReference type="PANTHER" id="PTHR32552">
    <property type="entry name" value="FERRICHROME IRON RECEPTOR-RELATED"/>
    <property type="match status" value="1"/>
</dbReference>
<dbReference type="Proteomes" id="UP000562982">
    <property type="component" value="Unassembled WGS sequence"/>
</dbReference>
<sequence>MSRVCGRDFFSFRSMAQRAVILTSSTVLGGIALYPVALRAASANEVESVNFHIPPQSLATALTTFGTQSGWAVSVPHELLAGLRSPGLQGMQSPASGLVRLLNGSGLSYEMTGRHSVILRRASSTITLGPVRVGGTLAHQDPTGPGIGYVAGNTLAATKTDTPITEIPNSIYVVTKQQMVDQQAQRLTDALRYSPGIFAEPEGTYNAGASGSGITQRGFNTTEFVDGLMTKSQSATETAFLDRIDVVNGPSSVMYGQTTPGGMIGVSLKKPTATPLHQATLGFGNWGRYEATLDVSDRITKSGNVRYRIAAIGVTQGTQMNNVNYRRVGVLPSLTWDIDPRTSLSLIGEYMYTPEIGVAQTAYSLYGTAFPGTKGYLSRSTFLGTPSFNDNRATDAMFEYQFKHEFNKYITFVQNFRWEDSWHSTQYMVLNQPISMSEIRRNPWASGGANRTVGLDSRLMGHVDTGPVSHTWIVGSDFRQINSTGQYQTAGSYNVVDVYNPRAYDFTPCLATPWTCPNPAYIQNFSYFQEGVYFQDQIKWNRFSILLGGRQDWYNRTFVGGQRTYQAGGGSTATLNAPNTVSQSAFTWRAGLVYNFDFGLAPYFSYSSSFNPQFGTTDYLNRPFAPLTGKQFEAGLKYKVPERDILLTGSVFHIDENHYLVTDPLHPNFSADVGRVRSQGVELSASANITPDLRVVGSYTYTDMRFAKSNLKTNIFYPRTGTFGAAVPQQGKYVEGVPRNMMSVFFDYTLPRTVAKGLGINWGVRYTGFTYDDPANSYKMPAYLLFDIGAHYDFGGLTPVLKGLRAQVAISNLTNKYYVTTCGTYQCYLGQGRRVYGNLMYNW</sequence>
<evidence type="ECO:0000256" key="6">
    <source>
        <dbReference type="ARBA" id="ARBA00022692"/>
    </source>
</evidence>
<dbReference type="EMBL" id="QQAW01000008">
    <property type="protein sequence ID" value="RDI36781.1"/>
    <property type="molecule type" value="Genomic_DNA"/>
</dbReference>
<evidence type="ECO:0000256" key="8">
    <source>
        <dbReference type="ARBA" id="ARBA00023004"/>
    </source>
</evidence>
<dbReference type="InterPro" id="IPR039426">
    <property type="entry name" value="TonB-dep_rcpt-like"/>
</dbReference>
<organism evidence="18 19">
    <name type="scientific">Gluconacetobacter liquefaciens</name>
    <name type="common">Acetobacter liquefaciens</name>
    <dbReference type="NCBI Taxonomy" id="89584"/>
    <lineage>
        <taxon>Bacteria</taxon>
        <taxon>Pseudomonadati</taxon>
        <taxon>Pseudomonadota</taxon>
        <taxon>Alphaproteobacteria</taxon>
        <taxon>Acetobacterales</taxon>
        <taxon>Acetobacteraceae</taxon>
        <taxon>Gluconacetobacter</taxon>
    </lineage>
</organism>
<dbReference type="GO" id="GO:0015891">
    <property type="term" value="P:siderophore transport"/>
    <property type="evidence" value="ECO:0007669"/>
    <property type="project" value="InterPro"/>
</dbReference>
<evidence type="ECO:0000256" key="2">
    <source>
        <dbReference type="ARBA" id="ARBA00009810"/>
    </source>
</evidence>
<evidence type="ECO:0000256" key="15">
    <source>
        <dbReference type="RuleBase" id="RU003357"/>
    </source>
</evidence>
<evidence type="ECO:0000256" key="9">
    <source>
        <dbReference type="ARBA" id="ARBA00023065"/>
    </source>
</evidence>
<reference evidence="18 19" key="1">
    <citation type="submission" date="2018-07" db="EMBL/GenBank/DDBJ databases">
        <title>Genomic Encyclopedia of Type Strains, Phase IV (KMG-IV): sequencing the most valuable type-strain genomes for metagenomic binning, comparative biology and taxonomic classification.</title>
        <authorList>
            <person name="Goeker M."/>
        </authorList>
    </citation>
    <scope>NUCLEOTIDE SEQUENCE [LARGE SCALE GENOMIC DNA]</scope>
    <source>
        <strain evidence="18 19">DSM 5603</strain>
    </source>
</reference>
<protein>
    <submittedName>
        <fullName evidence="18">Iron complex outermembrane receptor protein</fullName>
    </submittedName>
    <submittedName>
        <fullName evidence="17">TonB-dependent siderophore receptor</fullName>
    </submittedName>
</protein>
<evidence type="ECO:0000313" key="18">
    <source>
        <dbReference type="EMBL" id="RDI36781.1"/>
    </source>
</evidence>
<dbReference type="GO" id="GO:0015344">
    <property type="term" value="F:siderophore uptake transmembrane transporter activity"/>
    <property type="evidence" value="ECO:0007669"/>
    <property type="project" value="TreeGrafter"/>
</dbReference>
<dbReference type="PANTHER" id="PTHR32552:SF68">
    <property type="entry name" value="FERRICHROME OUTER MEMBRANE TRANSPORTER_PHAGE RECEPTOR"/>
    <property type="match status" value="1"/>
</dbReference>
<dbReference type="SMART" id="SM00965">
    <property type="entry name" value="STN"/>
    <property type="match status" value="1"/>
</dbReference>
<evidence type="ECO:0000256" key="4">
    <source>
        <dbReference type="ARBA" id="ARBA00022452"/>
    </source>
</evidence>
<evidence type="ECO:0000313" key="17">
    <source>
        <dbReference type="EMBL" id="MBB2187238.1"/>
    </source>
</evidence>
<dbReference type="InterPro" id="IPR000531">
    <property type="entry name" value="Beta-barrel_TonB"/>
</dbReference>
<keyword evidence="8" id="KW-0408">Iron</keyword>
<dbReference type="InterPro" id="IPR037066">
    <property type="entry name" value="Plug_dom_sf"/>
</dbReference>
<dbReference type="Gene3D" id="2.170.130.10">
    <property type="entry name" value="TonB-dependent receptor, plug domain"/>
    <property type="match status" value="1"/>
</dbReference>
<comment type="similarity">
    <text evidence="2 14 15">Belongs to the TonB-dependent receptor family.</text>
</comment>
<name>A0A370FYS8_GLULI</name>
<dbReference type="NCBIfam" id="TIGR01783">
    <property type="entry name" value="TonB-siderophor"/>
    <property type="match status" value="1"/>
</dbReference>
<keyword evidence="6 14" id="KW-0812">Transmembrane</keyword>
<dbReference type="GO" id="GO:0009279">
    <property type="term" value="C:cell outer membrane"/>
    <property type="evidence" value="ECO:0007669"/>
    <property type="project" value="UniProtKB-SubCell"/>
</dbReference>
<keyword evidence="19" id="KW-1185">Reference proteome</keyword>
<dbReference type="InterPro" id="IPR011662">
    <property type="entry name" value="Secretin/TonB_short_N"/>
</dbReference>
<feature type="domain" description="Secretin/TonB short N-terminal" evidence="16">
    <location>
        <begin position="71"/>
        <end position="122"/>
    </location>
</feature>
<evidence type="ECO:0000256" key="1">
    <source>
        <dbReference type="ARBA" id="ARBA00004571"/>
    </source>
</evidence>
<evidence type="ECO:0000256" key="14">
    <source>
        <dbReference type="PROSITE-ProRule" id="PRU01360"/>
    </source>
</evidence>
<dbReference type="GO" id="GO:0038023">
    <property type="term" value="F:signaling receptor activity"/>
    <property type="evidence" value="ECO:0007669"/>
    <property type="project" value="InterPro"/>
</dbReference>
<dbReference type="SUPFAM" id="SSF56935">
    <property type="entry name" value="Porins"/>
    <property type="match status" value="1"/>
</dbReference>
<evidence type="ECO:0000256" key="12">
    <source>
        <dbReference type="ARBA" id="ARBA00023170"/>
    </source>
</evidence>
<keyword evidence="10 15" id="KW-0798">TonB box</keyword>
<evidence type="ECO:0000313" key="19">
    <source>
        <dbReference type="Proteomes" id="UP000254958"/>
    </source>
</evidence>
<dbReference type="InterPro" id="IPR036942">
    <property type="entry name" value="Beta-barrel_TonB_sf"/>
</dbReference>
<evidence type="ECO:0000256" key="7">
    <source>
        <dbReference type="ARBA" id="ARBA00022729"/>
    </source>
</evidence>
<dbReference type="PROSITE" id="PS52016">
    <property type="entry name" value="TONB_DEPENDENT_REC_3"/>
    <property type="match status" value="1"/>
</dbReference>
<keyword evidence="7" id="KW-0732">Signal</keyword>
<evidence type="ECO:0000256" key="13">
    <source>
        <dbReference type="ARBA" id="ARBA00023237"/>
    </source>
</evidence>